<dbReference type="Proteomes" id="UP000281098">
    <property type="component" value="Unassembled WGS sequence"/>
</dbReference>
<sequence>MEAIVIEQVILGVFLVLPLVIVAVLFSDELWQEHRRQHPRDEDAPHIDWKHPWRRVRRGH</sequence>
<gene>
    <name evidence="3" type="ORF">DF017_17895</name>
    <name evidence="2" type="ORF">WT44_10975</name>
</gene>
<reference evidence="2 4" key="1">
    <citation type="submission" date="2015-11" db="EMBL/GenBank/DDBJ databases">
        <title>Expanding the genomic diversity of Burkholderia species for the development of highly accurate diagnostics.</title>
        <authorList>
            <person name="Sahl J."/>
            <person name="Keim P."/>
            <person name="Wagner D."/>
        </authorList>
    </citation>
    <scope>NUCLEOTIDE SEQUENCE [LARGE SCALE GENOMIC DNA]</scope>
    <source>
        <strain evidence="2 4">MSMB1960WGS</strain>
    </source>
</reference>
<keyword evidence="1" id="KW-1133">Transmembrane helix</keyword>
<proteinExistence type="predicted"/>
<dbReference type="EMBL" id="QTPM01000020">
    <property type="protein sequence ID" value="RQY91142.1"/>
    <property type="molecule type" value="Genomic_DNA"/>
</dbReference>
<comment type="caution">
    <text evidence="2">The sequence shown here is derived from an EMBL/GenBank/DDBJ whole genome shotgun (WGS) entry which is preliminary data.</text>
</comment>
<dbReference type="STRING" id="1503054.WT74_16650"/>
<evidence type="ECO:0000313" key="2">
    <source>
        <dbReference type="EMBL" id="KWA65077.1"/>
    </source>
</evidence>
<organism evidence="2">
    <name type="scientific">Burkholderia stagnalis</name>
    <dbReference type="NCBI Taxonomy" id="1503054"/>
    <lineage>
        <taxon>Bacteria</taxon>
        <taxon>Pseudomonadati</taxon>
        <taxon>Pseudomonadota</taxon>
        <taxon>Betaproteobacteria</taxon>
        <taxon>Burkholderiales</taxon>
        <taxon>Burkholderiaceae</taxon>
        <taxon>Burkholderia</taxon>
        <taxon>Burkholderia cepacia complex</taxon>
    </lineage>
</organism>
<reference evidence="3 5" key="2">
    <citation type="submission" date="2018-08" db="EMBL/GenBank/DDBJ databases">
        <title>Comparative analysis of Burkholderia isolates from Puerto Rico.</title>
        <authorList>
            <person name="Hall C."/>
            <person name="Sahl J."/>
            <person name="Wagner D."/>
        </authorList>
    </citation>
    <scope>NUCLEOTIDE SEQUENCE [LARGE SCALE GENOMIC DNA]</scope>
    <source>
        <strain evidence="3 5">Bp8966</strain>
    </source>
</reference>
<accession>A0A107Z571</accession>
<keyword evidence="1" id="KW-0812">Transmembrane</keyword>
<evidence type="ECO:0000313" key="4">
    <source>
        <dbReference type="Proteomes" id="UP000068603"/>
    </source>
</evidence>
<dbReference type="Proteomes" id="UP000068603">
    <property type="component" value="Unassembled WGS sequence"/>
</dbReference>
<protein>
    <submittedName>
        <fullName evidence="2">Uncharacterized protein</fullName>
    </submittedName>
</protein>
<feature type="transmembrane region" description="Helical" evidence="1">
    <location>
        <begin position="6"/>
        <end position="26"/>
    </location>
</feature>
<keyword evidence="5" id="KW-1185">Reference proteome</keyword>
<keyword evidence="1" id="KW-0472">Membrane</keyword>
<evidence type="ECO:0000256" key="1">
    <source>
        <dbReference type="SAM" id="Phobius"/>
    </source>
</evidence>
<evidence type="ECO:0000313" key="5">
    <source>
        <dbReference type="Proteomes" id="UP000281098"/>
    </source>
</evidence>
<dbReference type="AlphaFoldDB" id="A0A107Z571"/>
<dbReference type="EMBL" id="LPHB01000031">
    <property type="protein sequence ID" value="KWA65077.1"/>
    <property type="molecule type" value="Genomic_DNA"/>
</dbReference>
<evidence type="ECO:0000313" key="3">
    <source>
        <dbReference type="EMBL" id="RQY91142.1"/>
    </source>
</evidence>
<name>A0A107Z571_9BURK</name>
<dbReference type="KEGG" id="bstg:WT74_16650"/>